<dbReference type="AlphaFoldDB" id="A0A7V1ZIV1"/>
<feature type="compositionally biased region" description="Low complexity" evidence="1">
    <location>
        <begin position="1"/>
        <end position="14"/>
    </location>
</feature>
<dbReference type="Pfam" id="PF13521">
    <property type="entry name" value="AAA_28"/>
    <property type="match status" value="1"/>
</dbReference>
<evidence type="ECO:0000256" key="1">
    <source>
        <dbReference type="SAM" id="MobiDB-lite"/>
    </source>
</evidence>
<proteinExistence type="predicted"/>
<dbReference type="SUPFAM" id="SSF52540">
    <property type="entry name" value="P-loop containing nucleoside triphosphate hydrolases"/>
    <property type="match status" value="1"/>
</dbReference>
<accession>A0A7V1ZIV1</accession>
<gene>
    <name evidence="3" type="ORF">ENP06_05890</name>
</gene>
<evidence type="ECO:0000313" key="3">
    <source>
        <dbReference type="EMBL" id="HEQ88924.1"/>
    </source>
</evidence>
<feature type="domain" description="NadR/Ttd14 AAA" evidence="2">
    <location>
        <begin position="31"/>
        <end position="186"/>
    </location>
</feature>
<evidence type="ECO:0000259" key="2">
    <source>
        <dbReference type="Pfam" id="PF13521"/>
    </source>
</evidence>
<feature type="region of interest" description="Disordered" evidence="1">
    <location>
        <begin position="1"/>
        <end position="22"/>
    </location>
</feature>
<dbReference type="Gene3D" id="3.40.50.300">
    <property type="entry name" value="P-loop containing nucleotide triphosphate hydrolases"/>
    <property type="match status" value="1"/>
</dbReference>
<name>A0A7V1ZIV1_9BACT</name>
<comment type="caution">
    <text evidence="3">The sequence shown here is derived from an EMBL/GenBank/DDBJ whole genome shotgun (WGS) entry which is preliminary data.</text>
</comment>
<protein>
    <recommendedName>
        <fullName evidence="2">NadR/Ttd14 AAA domain-containing protein</fullName>
    </recommendedName>
</protein>
<reference evidence="3" key="1">
    <citation type="journal article" date="2020" name="mSystems">
        <title>Genome- and Community-Level Interaction Insights into Carbon Utilization and Element Cycling Functions of Hydrothermarchaeota in Hydrothermal Sediment.</title>
        <authorList>
            <person name="Zhou Z."/>
            <person name="Liu Y."/>
            <person name="Xu W."/>
            <person name="Pan J."/>
            <person name="Luo Z.H."/>
            <person name="Li M."/>
        </authorList>
    </citation>
    <scope>NUCLEOTIDE SEQUENCE [LARGE SCALE GENOMIC DNA]</scope>
    <source>
        <strain evidence="3">SpSt-186</strain>
    </source>
</reference>
<dbReference type="OrthoDB" id="9802794at2"/>
<dbReference type="EMBL" id="DSHW01000443">
    <property type="protein sequence ID" value="HEQ88924.1"/>
    <property type="molecule type" value="Genomic_DNA"/>
</dbReference>
<organism evidence="3">
    <name type="scientific">Thermoanaerobaculum aquaticum</name>
    <dbReference type="NCBI Taxonomy" id="1312852"/>
    <lineage>
        <taxon>Bacteria</taxon>
        <taxon>Pseudomonadati</taxon>
        <taxon>Acidobacteriota</taxon>
        <taxon>Thermoanaerobaculia</taxon>
        <taxon>Thermoanaerobaculales</taxon>
        <taxon>Thermoanaerobaculaceae</taxon>
        <taxon>Thermoanaerobaculum</taxon>
    </lineage>
</organism>
<dbReference type="InterPro" id="IPR027417">
    <property type="entry name" value="P-loop_NTPase"/>
</dbReference>
<sequence length="218" mass="24844">MPGERPGQAPQGRQRPGGGVARARGGAEAVKVALIGTHGVGKTTLCYELAARLKRRDVDVELVREVARHCPLPINRETNEQAQSWILHTQMAWELEAQAHHFLVLCDRSVLDNYCYLLYAEGPQPHWEPLLSRWLATYDLLVKVPLWTRPHWDGVRDTDEAFQRAIDELLDREIARRGLSVLRLEKDQRARWGDVVMEALEPMVAPIPPLFPEEEKLP</sequence>
<dbReference type="InterPro" id="IPR038727">
    <property type="entry name" value="NadR/Ttd14_AAA_dom"/>
</dbReference>